<dbReference type="Gene3D" id="3.30.70.100">
    <property type="match status" value="1"/>
</dbReference>
<dbReference type="Pfam" id="PF00403">
    <property type="entry name" value="HMA"/>
    <property type="match status" value="1"/>
</dbReference>
<keyword evidence="1" id="KW-0479">Metal-binding</keyword>
<sequence>MKKKLNIEGMSCNHCVMHVKNALMEIDGVNNVDVNLEGKFAIVEGENLDDSKMKAEVEDWGYNITSIEEA</sequence>
<reference evidence="3 4" key="1">
    <citation type="submission" date="2014-01" db="EMBL/GenBank/DDBJ databases">
        <title>Plasmidome dynamics in the species complex Clostridium novyi sensu lato converts strains of independent lineages into distinctly different pathogens.</title>
        <authorList>
            <person name="Skarin H."/>
            <person name="Segerman B."/>
        </authorList>
    </citation>
    <scope>NUCLEOTIDE SEQUENCE [LARGE SCALE GENOMIC DNA]</scope>
    <source>
        <strain evidence="3 4">4552</strain>
    </source>
</reference>
<dbReference type="InterPro" id="IPR000428">
    <property type="entry name" value="Cu-bd"/>
</dbReference>
<comment type="caution">
    <text evidence="3">The sequence shown here is derived from an EMBL/GenBank/DDBJ whole genome shotgun (WGS) entry which is preliminary data.</text>
</comment>
<evidence type="ECO:0000256" key="1">
    <source>
        <dbReference type="ARBA" id="ARBA00022723"/>
    </source>
</evidence>
<dbReference type="SUPFAM" id="SSF55008">
    <property type="entry name" value="HMA, heavy metal-associated domain"/>
    <property type="match status" value="1"/>
</dbReference>
<dbReference type="CDD" id="cd00371">
    <property type="entry name" value="HMA"/>
    <property type="match status" value="1"/>
</dbReference>
<evidence type="ECO:0000259" key="2">
    <source>
        <dbReference type="PROSITE" id="PS50846"/>
    </source>
</evidence>
<proteinExistence type="predicted"/>
<dbReference type="GO" id="GO:0006825">
    <property type="term" value="P:copper ion transport"/>
    <property type="evidence" value="ECO:0007669"/>
    <property type="project" value="InterPro"/>
</dbReference>
<dbReference type="PROSITE" id="PS50846">
    <property type="entry name" value="HMA_2"/>
    <property type="match status" value="1"/>
</dbReference>
<evidence type="ECO:0000313" key="4">
    <source>
        <dbReference type="Proteomes" id="UP000030012"/>
    </source>
</evidence>
<dbReference type="PRINTS" id="PR00944">
    <property type="entry name" value="CUEXPORT"/>
</dbReference>
<name>A0A0A0IAA0_CLONO</name>
<dbReference type="RefSeq" id="WP_039253719.1">
    <property type="nucleotide sequence ID" value="NZ_JENJ01000013.1"/>
</dbReference>
<dbReference type="EMBL" id="JENJ01000013">
    <property type="protein sequence ID" value="KGM97211.1"/>
    <property type="molecule type" value="Genomic_DNA"/>
</dbReference>
<dbReference type="AlphaFoldDB" id="A0A0A0IAA0"/>
<feature type="domain" description="HMA" evidence="2">
    <location>
        <begin position="1"/>
        <end position="65"/>
    </location>
</feature>
<dbReference type="PROSITE" id="PS01047">
    <property type="entry name" value="HMA_1"/>
    <property type="match status" value="1"/>
</dbReference>
<accession>A0A0A0IAA0</accession>
<protein>
    <submittedName>
        <fullName evidence="3">Heavy metal transport/detoxification protein</fullName>
    </submittedName>
</protein>
<dbReference type="GO" id="GO:0005507">
    <property type="term" value="F:copper ion binding"/>
    <property type="evidence" value="ECO:0007669"/>
    <property type="project" value="InterPro"/>
</dbReference>
<dbReference type="InterPro" id="IPR006121">
    <property type="entry name" value="HMA_dom"/>
</dbReference>
<dbReference type="InterPro" id="IPR017969">
    <property type="entry name" value="Heavy-metal-associated_CS"/>
</dbReference>
<dbReference type="InterPro" id="IPR036163">
    <property type="entry name" value="HMA_dom_sf"/>
</dbReference>
<organism evidence="3 4">
    <name type="scientific">Clostridium novyi A str. 4552</name>
    <dbReference type="NCBI Taxonomy" id="1444289"/>
    <lineage>
        <taxon>Bacteria</taxon>
        <taxon>Bacillati</taxon>
        <taxon>Bacillota</taxon>
        <taxon>Clostridia</taxon>
        <taxon>Eubacteriales</taxon>
        <taxon>Clostridiaceae</taxon>
        <taxon>Clostridium</taxon>
    </lineage>
</organism>
<dbReference type="Proteomes" id="UP000030012">
    <property type="component" value="Unassembled WGS sequence"/>
</dbReference>
<evidence type="ECO:0000313" key="3">
    <source>
        <dbReference type="EMBL" id="KGM97211.1"/>
    </source>
</evidence>
<dbReference type="OrthoDB" id="9813965at2"/>
<gene>
    <name evidence="3" type="ORF">Z968_04200</name>
</gene>